<dbReference type="GO" id="GO:0006629">
    <property type="term" value="P:lipid metabolic process"/>
    <property type="evidence" value="ECO:0007669"/>
    <property type="project" value="UniProtKB-KW"/>
</dbReference>
<evidence type="ECO:0000313" key="14">
    <source>
        <dbReference type="EMBL" id="KAK7137193.1"/>
    </source>
</evidence>
<dbReference type="Pfam" id="PF01762">
    <property type="entry name" value="Galactosyl_T"/>
    <property type="match status" value="1"/>
</dbReference>
<name>A0AAN9GXG8_9TELE</name>
<dbReference type="EMBL" id="JAYKXH010000018">
    <property type="protein sequence ID" value="KAK7137194.1"/>
    <property type="molecule type" value="Genomic_DNA"/>
</dbReference>
<dbReference type="FunFam" id="3.90.550.50:FF:000001">
    <property type="entry name" value="Hexosyltransferase"/>
    <property type="match status" value="1"/>
</dbReference>
<evidence type="ECO:0000313" key="15">
    <source>
        <dbReference type="Proteomes" id="UP001364617"/>
    </source>
</evidence>
<reference evidence="14 15" key="1">
    <citation type="submission" date="2024-02" db="EMBL/GenBank/DDBJ databases">
        <title>Chromosome-level genome assembly of the Eurasian Minnow (Phoxinus phoxinus).</title>
        <authorList>
            <person name="Oriowo T.O."/>
            <person name="Martin S."/>
            <person name="Stange M."/>
            <person name="Chrysostomakis Y."/>
            <person name="Brown T."/>
            <person name="Winkler S."/>
            <person name="Kukowka S."/>
            <person name="Myers E.W."/>
            <person name="Bohne A."/>
        </authorList>
    </citation>
    <scope>NUCLEOTIDE SEQUENCE [LARGE SCALE GENOMIC DNA]</scope>
    <source>
        <strain evidence="14">ZFMK-TIS-60720</strain>
        <tissue evidence="14">Whole Organism</tissue>
    </source>
</reference>
<dbReference type="PANTHER" id="PTHR11214:SF115">
    <property type="entry name" value="HEXOSYLTRANSFERASE"/>
    <property type="match status" value="1"/>
</dbReference>
<keyword evidence="15" id="KW-1185">Reference proteome</keyword>
<comment type="subcellular location">
    <subcellularLocation>
        <location evidence="1 13">Golgi apparatus membrane</location>
        <topology evidence="1 13">Single-pass type II membrane protein</topology>
    </subcellularLocation>
</comment>
<evidence type="ECO:0000256" key="13">
    <source>
        <dbReference type="RuleBase" id="RU363063"/>
    </source>
</evidence>
<keyword evidence="8" id="KW-1133">Transmembrane helix</keyword>
<evidence type="ECO:0000256" key="8">
    <source>
        <dbReference type="ARBA" id="ARBA00022989"/>
    </source>
</evidence>
<dbReference type="Gene3D" id="3.90.550.50">
    <property type="match status" value="1"/>
</dbReference>
<proteinExistence type="inferred from homology"/>
<evidence type="ECO:0000256" key="11">
    <source>
        <dbReference type="ARBA" id="ARBA00023136"/>
    </source>
</evidence>
<organism evidence="14 15">
    <name type="scientific">Phoxinus phoxinus</name>
    <name type="common">Eurasian minnow</name>
    <dbReference type="NCBI Taxonomy" id="58324"/>
    <lineage>
        <taxon>Eukaryota</taxon>
        <taxon>Metazoa</taxon>
        <taxon>Chordata</taxon>
        <taxon>Craniata</taxon>
        <taxon>Vertebrata</taxon>
        <taxon>Euteleostomi</taxon>
        <taxon>Actinopterygii</taxon>
        <taxon>Neopterygii</taxon>
        <taxon>Teleostei</taxon>
        <taxon>Ostariophysi</taxon>
        <taxon>Cypriniformes</taxon>
        <taxon>Leuciscidae</taxon>
        <taxon>Phoxininae</taxon>
        <taxon>Phoxinus</taxon>
    </lineage>
</organism>
<dbReference type="InterPro" id="IPR002659">
    <property type="entry name" value="Glyco_trans_31"/>
</dbReference>
<dbReference type="GO" id="GO:0006493">
    <property type="term" value="P:protein O-linked glycosylation"/>
    <property type="evidence" value="ECO:0007669"/>
    <property type="project" value="TreeGrafter"/>
</dbReference>
<sequence length="332" mass="38658">MQNCASFTKMSLKKGLLLCLLVSGTSLLLYLTLTKKWLQRTEEPTKEYFQEETGIYHVAYPRKYKFIIDQPDVCEQQKPYLVAIVPVTPGDADARNGIRKTWGKQKVFGDKVVLVLFLIGLHSGNDEEMLQEKLRNESQQYKDLLQSNFQDSYRNLTIKTMVMMEWLSEKCQQASYVAKVDADVLLNMNNLINMLVSLNTVQHNYMTGLVWYDSPVIRDPSNRFFLPYDVYSRDTFPPYPLGMCYIISMDLPQKILLEAREIKPIYIEDAYLGMCLERLGIIPTKPPNIELFVVRLLQYNRCYYSRLIAILTENTNQMTSYWTDIYSSNQPC</sequence>
<keyword evidence="11" id="KW-0472">Membrane</keyword>
<evidence type="ECO:0000256" key="3">
    <source>
        <dbReference type="ARBA" id="ARBA00008661"/>
    </source>
</evidence>
<dbReference type="PANTHER" id="PTHR11214">
    <property type="entry name" value="BETA-1,3-N-ACETYLGLUCOSAMINYLTRANSFERASE"/>
    <property type="match status" value="1"/>
</dbReference>
<keyword evidence="7" id="KW-0735">Signal-anchor</keyword>
<keyword evidence="5" id="KW-0808">Transferase</keyword>
<evidence type="ECO:0000256" key="4">
    <source>
        <dbReference type="ARBA" id="ARBA00022676"/>
    </source>
</evidence>
<comment type="pathway">
    <text evidence="2">Protein modification; protein glycosylation.</text>
</comment>
<dbReference type="AlphaFoldDB" id="A0AAN9GXG8"/>
<evidence type="ECO:0000256" key="9">
    <source>
        <dbReference type="ARBA" id="ARBA00023034"/>
    </source>
</evidence>
<keyword evidence="4 13" id="KW-0328">Glycosyltransferase</keyword>
<evidence type="ECO:0000256" key="7">
    <source>
        <dbReference type="ARBA" id="ARBA00022968"/>
    </source>
</evidence>
<evidence type="ECO:0000256" key="5">
    <source>
        <dbReference type="ARBA" id="ARBA00022679"/>
    </source>
</evidence>
<comment type="similarity">
    <text evidence="3 13">Belongs to the glycosyltransferase 31 family.</text>
</comment>
<evidence type="ECO:0000256" key="10">
    <source>
        <dbReference type="ARBA" id="ARBA00023098"/>
    </source>
</evidence>
<dbReference type="EC" id="2.4.1.-" evidence="13"/>
<dbReference type="EMBL" id="JAYKXH010000018">
    <property type="protein sequence ID" value="KAK7137193.1"/>
    <property type="molecule type" value="Genomic_DNA"/>
</dbReference>
<keyword evidence="12" id="KW-0325">Glycoprotein</keyword>
<keyword evidence="9 13" id="KW-0333">Golgi apparatus</keyword>
<evidence type="ECO:0000256" key="6">
    <source>
        <dbReference type="ARBA" id="ARBA00022692"/>
    </source>
</evidence>
<dbReference type="GO" id="GO:0000139">
    <property type="term" value="C:Golgi membrane"/>
    <property type="evidence" value="ECO:0007669"/>
    <property type="project" value="UniProtKB-SubCell"/>
</dbReference>
<evidence type="ECO:0000256" key="12">
    <source>
        <dbReference type="ARBA" id="ARBA00023180"/>
    </source>
</evidence>
<protein>
    <recommendedName>
        <fullName evidence="13">Hexosyltransferase</fullName>
        <ecNumber evidence="13">2.4.1.-</ecNumber>
    </recommendedName>
</protein>
<gene>
    <name evidence="14" type="ORF">R3I93_017311</name>
</gene>
<dbReference type="Proteomes" id="UP001364617">
    <property type="component" value="Unassembled WGS sequence"/>
</dbReference>
<keyword evidence="10" id="KW-0443">Lipid metabolism</keyword>
<dbReference type="GO" id="GO:0008499">
    <property type="term" value="F:N-acetyl-beta-D-glucosaminide beta-(1,3)-galactosyltransferase activity"/>
    <property type="evidence" value="ECO:0007669"/>
    <property type="project" value="TreeGrafter"/>
</dbReference>
<keyword evidence="6" id="KW-0812">Transmembrane</keyword>
<dbReference type="EMBL" id="JAYKXH010000018">
    <property type="protein sequence ID" value="KAK7137195.1"/>
    <property type="molecule type" value="Genomic_DNA"/>
</dbReference>
<evidence type="ECO:0000256" key="1">
    <source>
        <dbReference type="ARBA" id="ARBA00004323"/>
    </source>
</evidence>
<evidence type="ECO:0000256" key="2">
    <source>
        <dbReference type="ARBA" id="ARBA00004922"/>
    </source>
</evidence>
<comment type="caution">
    <text evidence="14">The sequence shown here is derived from an EMBL/GenBank/DDBJ whole genome shotgun (WGS) entry which is preliminary data.</text>
</comment>
<accession>A0AAN9GXG8</accession>